<proteinExistence type="predicted"/>
<dbReference type="AlphaFoldDB" id="A0A644TXB8"/>
<sequence>MQNSVQYTPFVKDDENKGFDMHVHSTASDGRTIPKTLAKYLNKNDFSAAITDHNVISGVKEALQYSPNIIPGIEVSALEGPHVLVYFDSYRDLDSYYTSSIRDRRGKCPHMAVDLSTEDVISGAKNAGGFVVAAHPYGYGVSVRGVMKGIDTGVIDSSVARELDGLEVICSGMSLRLNQRAEMYAQKKAMCMTGGSDAHVLWEVGRAVTVGYANQTPLEFLEDVRSGKTGVCGMNRSSGQNLLMGACMTPGYIPYVAPAMRIHARQSWMRMRA</sequence>
<dbReference type="EMBL" id="VSSQ01000060">
    <property type="protein sequence ID" value="MPL71570.1"/>
    <property type="molecule type" value="Genomic_DNA"/>
</dbReference>
<accession>A0A644TXB8</accession>
<name>A0A644TXB8_9ZZZZ</name>
<dbReference type="InterPro" id="IPR003141">
    <property type="entry name" value="Pol/His_phosphatase_N"/>
</dbReference>
<feature type="domain" description="Polymerase/histidinol phosphatase N-terminal" evidence="1">
    <location>
        <begin position="19"/>
        <end position="79"/>
    </location>
</feature>
<dbReference type="Gene3D" id="3.20.20.140">
    <property type="entry name" value="Metal-dependent hydrolases"/>
    <property type="match status" value="1"/>
</dbReference>
<protein>
    <recommendedName>
        <fullName evidence="1">Polymerase/histidinol phosphatase N-terminal domain-containing protein</fullName>
    </recommendedName>
</protein>
<dbReference type="PANTHER" id="PTHR42924:SF3">
    <property type="entry name" value="POLYMERASE_HISTIDINOL PHOSPHATASE N-TERMINAL DOMAIN-CONTAINING PROTEIN"/>
    <property type="match status" value="1"/>
</dbReference>
<dbReference type="InterPro" id="IPR052018">
    <property type="entry name" value="PHP_domain"/>
</dbReference>
<dbReference type="Pfam" id="PF13263">
    <property type="entry name" value="PHP_C"/>
    <property type="match status" value="1"/>
</dbReference>
<gene>
    <name evidence="2" type="ORF">SDC9_17347</name>
</gene>
<dbReference type="SUPFAM" id="SSF89550">
    <property type="entry name" value="PHP domain-like"/>
    <property type="match status" value="1"/>
</dbReference>
<reference evidence="2" key="1">
    <citation type="submission" date="2019-08" db="EMBL/GenBank/DDBJ databases">
        <authorList>
            <person name="Kucharzyk K."/>
            <person name="Murdoch R.W."/>
            <person name="Higgins S."/>
            <person name="Loffler F."/>
        </authorList>
    </citation>
    <scope>NUCLEOTIDE SEQUENCE</scope>
</reference>
<dbReference type="InterPro" id="IPR016195">
    <property type="entry name" value="Pol/histidinol_Pase-like"/>
</dbReference>
<dbReference type="GO" id="GO:0004534">
    <property type="term" value="F:5'-3' RNA exonuclease activity"/>
    <property type="evidence" value="ECO:0007669"/>
    <property type="project" value="TreeGrafter"/>
</dbReference>
<comment type="caution">
    <text evidence="2">The sequence shown here is derived from an EMBL/GenBank/DDBJ whole genome shotgun (WGS) entry which is preliminary data.</text>
</comment>
<dbReference type="SMART" id="SM00481">
    <property type="entry name" value="POLIIIAc"/>
    <property type="match status" value="1"/>
</dbReference>
<organism evidence="2">
    <name type="scientific">bioreactor metagenome</name>
    <dbReference type="NCBI Taxonomy" id="1076179"/>
    <lineage>
        <taxon>unclassified sequences</taxon>
        <taxon>metagenomes</taxon>
        <taxon>ecological metagenomes</taxon>
    </lineage>
</organism>
<evidence type="ECO:0000313" key="2">
    <source>
        <dbReference type="EMBL" id="MPL71570.1"/>
    </source>
</evidence>
<dbReference type="GO" id="GO:0035312">
    <property type="term" value="F:5'-3' DNA exonuclease activity"/>
    <property type="evidence" value="ECO:0007669"/>
    <property type="project" value="TreeGrafter"/>
</dbReference>
<evidence type="ECO:0000259" key="1">
    <source>
        <dbReference type="SMART" id="SM00481"/>
    </source>
</evidence>
<dbReference type="PANTHER" id="PTHR42924">
    <property type="entry name" value="EXONUCLEASE"/>
    <property type="match status" value="1"/>
</dbReference>